<dbReference type="Pfam" id="PF01695">
    <property type="entry name" value="IstB_IS21"/>
    <property type="match status" value="1"/>
</dbReference>
<gene>
    <name evidence="5" type="ORF">SAMN02746011_00017</name>
</gene>
<evidence type="ECO:0000313" key="5">
    <source>
        <dbReference type="EMBL" id="SJZ30257.1"/>
    </source>
</evidence>
<evidence type="ECO:0000259" key="4">
    <source>
        <dbReference type="SMART" id="SM00382"/>
    </source>
</evidence>
<dbReference type="PANTHER" id="PTHR30050">
    <property type="entry name" value="CHROMOSOMAL REPLICATION INITIATOR PROTEIN DNAA"/>
    <property type="match status" value="1"/>
</dbReference>
<dbReference type="InterPro" id="IPR002611">
    <property type="entry name" value="IstB_ATP-bd"/>
</dbReference>
<dbReference type="GO" id="GO:0006260">
    <property type="term" value="P:DNA replication"/>
    <property type="evidence" value="ECO:0007669"/>
    <property type="project" value="TreeGrafter"/>
</dbReference>
<dbReference type="GO" id="GO:0005524">
    <property type="term" value="F:ATP binding"/>
    <property type="evidence" value="ECO:0007669"/>
    <property type="project" value="UniProtKB-KW"/>
</dbReference>
<evidence type="ECO:0000256" key="1">
    <source>
        <dbReference type="ARBA" id="ARBA00008059"/>
    </source>
</evidence>
<dbReference type="CDD" id="cd00009">
    <property type="entry name" value="AAA"/>
    <property type="match status" value="1"/>
</dbReference>
<comment type="similarity">
    <text evidence="1">Belongs to the IS21/IS1162 putative ATP-binding protein family.</text>
</comment>
<dbReference type="InterPro" id="IPR047661">
    <property type="entry name" value="IstB"/>
</dbReference>
<dbReference type="PANTHER" id="PTHR30050:SF4">
    <property type="entry name" value="ATP-BINDING PROTEIN RV3427C IN INSERTION SEQUENCE-RELATED"/>
    <property type="match status" value="1"/>
</dbReference>
<dbReference type="EMBL" id="FUWO01000001">
    <property type="protein sequence ID" value="SJZ30257.1"/>
    <property type="molecule type" value="Genomic_DNA"/>
</dbReference>
<name>A0A1T4JJM1_9LACT</name>
<proteinExistence type="inferred from homology"/>
<protein>
    <submittedName>
        <fullName evidence="5">DNA replication protein DnaC</fullName>
    </submittedName>
</protein>
<dbReference type="InterPro" id="IPR027417">
    <property type="entry name" value="P-loop_NTPase"/>
</dbReference>
<dbReference type="SUPFAM" id="SSF52540">
    <property type="entry name" value="P-loop containing nucleoside triphosphate hydrolases"/>
    <property type="match status" value="1"/>
</dbReference>
<reference evidence="6" key="1">
    <citation type="submission" date="2017-02" db="EMBL/GenBank/DDBJ databases">
        <authorList>
            <person name="Varghese N."/>
            <person name="Submissions S."/>
        </authorList>
    </citation>
    <scope>NUCLEOTIDE SEQUENCE [LARGE SCALE GENOMIC DNA]</scope>
    <source>
        <strain evidence="6">DSM 15739</strain>
    </source>
</reference>
<dbReference type="NCBIfam" id="NF038214">
    <property type="entry name" value="IS21_help_AAA"/>
    <property type="match status" value="1"/>
</dbReference>
<keyword evidence="2" id="KW-0547">Nucleotide-binding</keyword>
<dbReference type="STRING" id="1121925.SAMN02746011_00017"/>
<keyword evidence="6" id="KW-1185">Reference proteome</keyword>
<keyword evidence="3" id="KW-0067">ATP-binding</keyword>
<feature type="domain" description="AAA+ ATPase" evidence="4">
    <location>
        <begin position="98"/>
        <end position="232"/>
    </location>
</feature>
<sequence>MTIYLKVQEQLQYLKFKSAQHYLEQLYQEHQLSNAELSGLYKILAKEVEAKEENNRLYNVKVAAFPYLKTIDDYDFTFQPSIEEDQIRTIIESTFYKEAKNVVLVGNPGTGKTHLAIAISYSVAIKRNSVYFIKFNKLIHALKTAYQEGTLERKIKLFFKYKLLVIDEVGFNEISPLEAKLFFQLIDMRYTKRSTIFTSNLTFDKWHTIMGQDEMLTKAIIDRILHHSFLINKTGPSYRIKDKLSPRKSGES</sequence>
<evidence type="ECO:0000256" key="2">
    <source>
        <dbReference type="ARBA" id="ARBA00022741"/>
    </source>
</evidence>
<accession>A0A1T4JJM1</accession>
<evidence type="ECO:0000256" key="3">
    <source>
        <dbReference type="ARBA" id="ARBA00022840"/>
    </source>
</evidence>
<dbReference type="AlphaFoldDB" id="A0A1T4JJM1"/>
<dbReference type="Proteomes" id="UP000189941">
    <property type="component" value="Unassembled WGS sequence"/>
</dbReference>
<organism evidence="5 6">
    <name type="scientific">Globicatella sulfidifaciens DSM 15739</name>
    <dbReference type="NCBI Taxonomy" id="1121925"/>
    <lineage>
        <taxon>Bacteria</taxon>
        <taxon>Bacillati</taxon>
        <taxon>Bacillota</taxon>
        <taxon>Bacilli</taxon>
        <taxon>Lactobacillales</taxon>
        <taxon>Aerococcaceae</taxon>
        <taxon>Globicatella</taxon>
    </lineage>
</organism>
<dbReference type="Gene3D" id="3.40.50.300">
    <property type="entry name" value="P-loop containing nucleotide triphosphate hydrolases"/>
    <property type="match status" value="1"/>
</dbReference>
<dbReference type="RefSeq" id="WP_078754910.1">
    <property type="nucleotide sequence ID" value="NZ_FUWO01000001.1"/>
</dbReference>
<dbReference type="SMART" id="SM00382">
    <property type="entry name" value="AAA"/>
    <property type="match status" value="1"/>
</dbReference>
<dbReference type="PIRSF" id="PIRSF003073">
    <property type="entry name" value="DNAC_TnpB_IstB"/>
    <property type="match status" value="1"/>
</dbReference>
<dbReference type="OrthoDB" id="2052561at2"/>
<evidence type="ECO:0000313" key="6">
    <source>
        <dbReference type="Proteomes" id="UP000189941"/>
    </source>
</evidence>
<dbReference type="InterPro" id="IPR028350">
    <property type="entry name" value="DNAC/IstB-like"/>
</dbReference>
<dbReference type="InterPro" id="IPR003593">
    <property type="entry name" value="AAA+_ATPase"/>
</dbReference>